<evidence type="ECO:0000313" key="11">
    <source>
        <dbReference type="EMBL" id="GJJ12286.1"/>
    </source>
</evidence>
<dbReference type="PANTHER" id="PTHR10707:SF10">
    <property type="entry name" value="CYTOCHROME C OXIDASE SUBUNIT 4"/>
    <property type="match status" value="1"/>
</dbReference>
<comment type="subcellular location">
    <subcellularLocation>
        <location evidence="1">Mitochondrion inner membrane</location>
        <topology evidence="1">Single-pass membrane protein</topology>
    </subcellularLocation>
</comment>
<evidence type="ECO:0000256" key="10">
    <source>
        <dbReference type="ARBA" id="ARBA00023136"/>
    </source>
</evidence>
<reference evidence="11" key="1">
    <citation type="submission" date="2021-10" db="EMBL/GenBank/DDBJ databases">
        <title>De novo Genome Assembly of Clathrus columnatus (Basidiomycota, Fungi) Using Illumina and Nanopore Sequence Data.</title>
        <authorList>
            <person name="Ogiso-Tanaka E."/>
            <person name="Itagaki H."/>
            <person name="Hosoya T."/>
            <person name="Hosaka K."/>
        </authorList>
    </citation>
    <scope>NUCLEOTIDE SEQUENCE</scope>
    <source>
        <strain evidence="11">MO-923</strain>
    </source>
</reference>
<evidence type="ECO:0000256" key="7">
    <source>
        <dbReference type="ARBA" id="ARBA00022989"/>
    </source>
</evidence>
<keyword evidence="4" id="KW-0812">Transmembrane</keyword>
<evidence type="ECO:0000256" key="4">
    <source>
        <dbReference type="ARBA" id="ARBA00022692"/>
    </source>
</evidence>
<dbReference type="Proteomes" id="UP001050691">
    <property type="component" value="Unassembled WGS sequence"/>
</dbReference>
<evidence type="ECO:0000256" key="5">
    <source>
        <dbReference type="ARBA" id="ARBA00022792"/>
    </source>
</evidence>
<accession>A0AAV5ACB0</accession>
<organism evidence="11 12">
    <name type="scientific">Clathrus columnatus</name>
    <dbReference type="NCBI Taxonomy" id="1419009"/>
    <lineage>
        <taxon>Eukaryota</taxon>
        <taxon>Fungi</taxon>
        <taxon>Dikarya</taxon>
        <taxon>Basidiomycota</taxon>
        <taxon>Agaricomycotina</taxon>
        <taxon>Agaricomycetes</taxon>
        <taxon>Phallomycetidae</taxon>
        <taxon>Phallales</taxon>
        <taxon>Clathraceae</taxon>
        <taxon>Clathrus</taxon>
    </lineage>
</organism>
<dbReference type="Pfam" id="PF02936">
    <property type="entry name" value="COX4"/>
    <property type="match status" value="1"/>
</dbReference>
<dbReference type="EMBL" id="BPWL01000007">
    <property type="protein sequence ID" value="GJJ12286.1"/>
    <property type="molecule type" value="Genomic_DNA"/>
</dbReference>
<protein>
    <recommendedName>
        <fullName evidence="13">Cytochrome c oxidase subunit IV</fullName>
    </recommendedName>
</protein>
<dbReference type="FunFam" id="1.10.442.10:FF:000002">
    <property type="entry name" value="Cytochrome c oxidase subunit V"/>
    <property type="match status" value="1"/>
</dbReference>
<evidence type="ECO:0008006" key="13">
    <source>
        <dbReference type="Google" id="ProtNLM"/>
    </source>
</evidence>
<dbReference type="GO" id="GO:0045277">
    <property type="term" value="C:respiratory chain complex IV"/>
    <property type="evidence" value="ECO:0007669"/>
    <property type="project" value="InterPro"/>
</dbReference>
<comment type="caution">
    <text evidence="11">The sequence shown here is derived from an EMBL/GenBank/DDBJ whole genome shotgun (WGS) entry which is preliminary data.</text>
</comment>
<comment type="pathway">
    <text evidence="2">Energy metabolism; oxidative phosphorylation.</text>
</comment>
<keyword evidence="12" id="KW-1185">Reference proteome</keyword>
<dbReference type="SUPFAM" id="SSF81406">
    <property type="entry name" value="Mitochondrial cytochrome c oxidase subunit IV"/>
    <property type="match status" value="1"/>
</dbReference>
<keyword evidence="7" id="KW-1133">Transmembrane helix</keyword>
<evidence type="ECO:0000313" key="12">
    <source>
        <dbReference type="Proteomes" id="UP001050691"/>
    </source>
</evidence>
<keyword evidence="6" id="KW-0809">Transit peptide</keyword>
<evidence type="ECO:0000256" key="2">
    <source>
        <dbReference type="ARBA" id="ARBA00004673"/>
    </source>
</evidence>
<dbReference type="PANTHER" id="PTHR10707">
    <property type="entry name" value="CYTOCHROME C OXIDASE SUBUNIT IV"/>
    <property type="match status" value="1"/>
</dbReference>
<dbReference type="GO" id="GO:0016491">
    <property type="term" value="F:oxidoreductase activity"/>
    <property type="evidence" value="ECO:0007669"/>
    <property type="project" value="UniProtKB-KW"/>
</dbReference>
<keyword evidence="8" id="KW-0560">Oxidoreductase</keyword>
<dbReference type="GO" id="GO:0005743">
    <property type="term" value="C:mitochondrial inner membrane"/>
    <property type="evidence" value="ECO:0007669"/>
    <property type="project" value="UniProtKB-SubCell"/>
</dbReference>
<keyword evidence="10" id="KW-0472">Membrane</keyword>
<sequence length="170" mass="18848">MHLIRINCVHPHLRTAIRHASTIPHSHPTVNGTPFLISLSNVEAQWDKLSKEDKVTTALQLEELQKRDWKELTQEEKRAIYYVAYGPHGPRTPKNPPGTTMKVTLGTLGLLTVSGIVFTTIRSRGGPPPKTMTKEWQEASNERALAQKANPISGISSEGYKGKGFVTAEK</sequence>
<name>A0AAV5ACB0_9AGAM</name>
<evidence type="ECO:0000256" key="9">
    <source>
        <dbReference type="ARBA" id="ARBA00023128"/>
    </source>
</evidence>
<dbReference type="Gene3D" id="1.10.442.10">
    <property type="entry name" value="Cytochrome c oxidase subunit IV"/>
    <property type="match status" value="1"/>
</dbReference>
<dbReference type="AlphaFoldDB" id="A0AAV5ACB0"/>
<gene>
    <name evidence="11" type="ORF">Clacol_006527</name>
</gene>
<evidence type="ECO:0000256" key="3">
    <source>
        <dbReference type="ARBA" id="ARBA00008135"/>
    </source>
</evidence>
<keyword evidence="5" id="KW-0999">Mitochondrion inner membrane</keyword>
<evidence type="ECO:0000256" key="1">
    <source>
        <dbReference type="ARBA" id="ARBA00004434"/>
    </source>
</evidence>
<dbReference type="CDD" id="cd00922">
    <property type="entry name" value="Cyt_c_Oxidase_IV"/>
    <property type="match status" value="1"/>
</dbReference>
<evidence type="ECO:0000256" key="8">
    <source>
        <dbReference type="ARBA" id="ARBA00023002"/>
    </source>
</evidence>
<keyword evidence="9" id="KW-0496">Mitochondrion</keyword>
<comment type="similarity">
    <text evidence="3">Belongs to the cytochrome c oxidase IV family.</text>
</comment>
<dbReference type="InterPro" id="IPR004203">
    <property type="entry name" value="Cyt_c_oxidase_su4_fam"/>
</dbReference>
<dbReference type="InterPro" id="IPR036639">
    <property type="entry name" value="Cyt_c_oxidase_su4_sf"/>
</dbReference>
<proteinExistence type="inferred from homology"/>
<evidence type="ECO:0000256" key="6">
    <source>
        <dbReference type="ARBA" id="ARBA00022946"/>
    </source>
</evidence>
<dbReference type="GO" id="GO:0006123">
    <property type="term" value="P:mitochondrial electron transport, cytochrome c to oxygen"/>
    <property type="evidence" value="ECO:0007669"/>
    <property type="project" value="InterPro"/>
</dbReference>